<dbReference type="SMART" id="SM00244">
    <property type="entry name" value="PHB"/>
    <property type="match status" value="1"/>
</dbReference>
<dbReference type="CDD" id="cd03404">
    <property type="entry name" value="SPFH_HflK"/>
    <property type="match status" value="1"/>
</dbReference>
<evidence type="ECO:0000256" key="5">
    <source>
        <dbReference type="ARBA" id="ARBA00023136"/>
    </source>
</evidence>
<dbReference type="SUPFAM" id="SSF117892">
    <property type="entry name" value="Band 7/SPFH domain"/>
    <property type="match status" value="1"/>
</dbReference>
<keyword evidence="5 6" id="KW-0472">Membrane</keyword>
<evidence type="ECO:0000256" key="1">
    <source>
        <dbReference type="ARBA" id="ARBA00004167"/>
    </source>
</evidence>
<evidence type="ECO:0000313" key="9">
    <source>
        <dbReference type="EMBL" id="ABB39740.1"/>
    </source>
</evidence>
<comment type="subunit">
    <text evidence="6">HflC and HflK may interact to form a multimeric complex.</text>
</comment>
<evidence type="ECO:0000313" key="10">
    <source>
        <dbReference type="Proteomes" id="UP000002710"/>
    </source>
</evidence>
<reference evidence="9 10" key="1">
    <citation type="journal article" date="2011" name="J. Bacteriol.">
        <title>Complete genome sequence and updated annotation of Desulfovibrio alaskensis G20.</title>
        <authorList>
            <person name="Hauser L.J."/>
            <person name="Land M.L."/>
            <person name="Brown S.D."/>
            <person name="Larimer F."/>
            <person name="Keller K.L."/>
            <person name="Rapp-Giles B.J."/>
            <person name="Price M.N."/>
            <person name="Lin M."/>
            <person name="Bruce D.C."/>
            <person name="Detter J.C."/>
            <person name="Tapia R."/>
            <person name="Han C.S."/>
            <person name="Goodwin L.A."/>
            <person name="Cheng J.F."/>
            <person name="Pitluck S."/>
            <person name="Copeland A."/>
            <person name="Lucas S."/>
            <person name="Nolan M."/>
            <person name="Lapidus A.L."/>
            <person name="Palumbo A.V."/>
            <person name="Wall J.D."/>
        </authorList>
    </citation>
    <scope>NUCLEOTIDE SEQUENCE [LARGE SCALE GENOMIC DNA]</scope>
    <source>
        <strain evidence="10">ATCC BAA 1058 / DSM 17464 / G20</strain>
    </source>
</reference>
<feature type="compositionally biased region" description="Basic and acidic residues" evidence="7">
    <location>
        <begin position="1"/>
        <end position="13"/>
    </location>
</feature>
<evidence type="ECO:0000256" key="4">
    <source>
        <dbReference type="ARBA" id="ARBA00022989"/>
    </source>
</evidence>
<dbReference type="InterPro" id="IPR036013">
    <property type="entry name" value="Band_7/SPFH_dom_sf"/>
</dbReference>
<organism evidence="9 10">
    <name type="scientific">Oleidesulfovibrio alaskensis (strain ATCC BAA-1058 / DSM 17464 / G20)</name>
    <name type="common">Desulfovibrio alaskensis</name>
    <dbReference type="NCBI Taxonomy" id="207559"/>
    <lineage>
        <taxon>Bacteria</taxon>
        <taxon>Pseudomonadati</taxon>
        <taxon>Thermodesulfobacteriota</taxon>
        <taxon>Desulfovibrionia</taxon>
        <taxon>Desulfovibrionales</taxon>
        <taxon>Desulfovibrionaceae</taxon>
        <taxon>Oleidesulfovibrio</taxon>
    </lineage>
</organism>
<feature type="transmembrane region" description="Helical" evidence="6">
    <location>
        <begin position="48"/>
        <end position="68"/>
    </location>
</feature>
<dbReference type="PANTHER" id="PTHR43327:SF2">
    <property type="entry name" value="MODULATOR OF FTSH PROTEASE HFLK"/>
    <property type="match status" value="1"/>
</dbReference>
<dbReference type="KEGG" id="dde:Dde_2946"/>
<dbReference type="InterPro" id="IPR001107">
    <property type="entry name" value="Band_7"/>
</dbReference>
<sequence>MNWDWEKLQEKRQRQSGGTPPGNWGPKDPGSDPLGDGIKKLREFRFPVGKLALALLVLLWLFSGVFIVEPDEVGVVLRFGEYNRTVQPGPHYHMPFPMETAYTPKVSQVRRVEVGFRSSEGFSQGQLRPVKEESLMLTGDENIVDVQFIVQYQIKDPVAFLFNVSQQAWTVKSAAEAAMREVIGYNAIDSALTGGKLDIQNKSRDLLQGILDNYNAGVHVVAVQMQDVHPPKEVIDAFKDVASAREDRSRIINEAEAYQNEILPRARGLAAEIINQAEAYKETRIRDAKGESARFVNVLAEYNKAKDITRKRMYLETMETILSNPDLEKIILSGKAGGVVPYLPLDKLDADRARKGAQQ</sequence>
<gene>
    <name evidence="9" type="ordered locus">Dde_2946</name>
</gene>
<dbReference type="eggNOG" id="COG0330">
    <property type="taxonomic scope" value="Bacteria"/>
</dbReference>
<comment type="function">
    <text evidence="6">HflC and HflK could encode or regulate a protease.</text>
</comment>
<feature type="region of interest" description="Disordered" evidence="7">
    <location>
        <begin position="1"/>
        <end position="33"/>
    </location>
</feature>
<dbReference type="PANTHER" id="PTHR43327">
    <property type="entry name" value="STOMATIN-LIKE PROTEIN 2, MITOCHONDRIAL"/>
    <property type="match status" value="1"/>
</dbReference>
<dbReference type="STRING" id="207559.Dde_2946"/>
<protein>
    <recommendedName>
        <fullName evidence="6">Protein HflK</fullName>
    </recommendedName>
</protein>
<comment type="similarity">
    <text evidence="2 6">Belongs to the band 7/mec-2 family. HflK subfamily.</text>
</comment>
<dbReference type="Gene3D" id="3.30.479.30">
    <property type="entry name" value="Band 7 domain"/>
    <property type="match status" value="1"/>
</dbReference>
<evidence type="ECO:0000256" key="6">
    <source>
        <dbReference type="RuleBase" id="RU364113"/>
    </source>
</evidence>
<dbReference type="HOGENOM" id="CLU_039173_0_1_7"/>
<evidence type="ECO:0000259" key="8">
    <source>
        <dbReference type="SMART" id="SM00244"/>
    </source>
</evidence>
<proteinExistence type="inferred from homology"/>
<evidence type="ECO:0000256" key="3">
    <source>
        <dbReference type="ARBA" id="ARBA00022692"/>
    </source>
</evidence>
<keyword evidence="10" id="KW-1185">Reference proteome</keyword>
<keyword evidence="3 6" id="KW-0812">Transmembrane</keyword>
<dbReference type="InterPro" id="IPR010201">
    <property type="entry name" value="HflK"/>
</dbReference>
<dbReference type="GO" id="GO:0016020">
    <property type="term" value="C:membrane"/>
    <property type="evidence" value="ECO:0007669"/>
    <property type="project" value="UniProtKB-SubCell"/>
</dbReference>
<dbReference type="Pfam" id="PF01145">
    <property type="entry name" value="Band_7"/>
    <property type="match status" value="1"/>
</dbReference>
<dbReference type="InterPro" id="IPR050710">
    <property type="entry name" value="Band7/mec-2_domain"/>
</dbReference>
<feature type="domain" description="Band 7" evidence="8">
    <location>
        <begin position="63"/>
        <end position="242"/>
    </location>
</feature>
<evidence type="ECO:0000256" key="2">
    <source>
        <dbReference type="ARBA" id="ARBA00006971"/>
    </source>
</evidence>
<name>Q30X56_OLEA2</name>
<keyword evidence="4 6" id="KW-1133">Transmembrane helix</keyword>
<comment type="subcellular location">
    <subcellularLocation>
        <location evidence="1">Membrane</location>
        <topology evidence="1">Single-pass membrane protein</topology>
    </subcellularLocation>
</comment>
<dbReference type="RefSeq" id="WP_011368719.1">
    <property type="nucleotide sequence ID" value="NC_007519.1"/>
</dbReference>
<dbReference type="Proteomes" id="UP000002710">
    <property type="component" value="Chromosome"/>
</dbReference>
<evidence type="ECO:0000256" key="7">
    <source>
        <dbReference type="SAM" id="MobiDB-lite"/>
    </source>
</evidence>
<accession>Q30X56</accession>
<dbReference type="AlphaFoldDB" id="Q30X56"/>
<dbReference type="NCBIfam" id="TIGR01933">
    <property type="entry name" value="hflK"/>
    <property type="match status" value="1"/>
</dbReference>
<dbReference type="EMBL" id="CP000112">
    <property type="protein sequence ID" value="ABB39740.1"/>
    <property type="molecule type" value="Genomic_DNA"/>
</dbReference>